<dbReference type="PROSITE" id="PS50172">
    <property type="entry name" value="BRCT"/>
    <property type="match status" value="1"/>
</dbReference>
<evidence type="ECO:0000256" key="1">
    <source>
        <dbReference type="SAM" id="MobiDB-lite"/>
    </source>
</evidence>
<dbReference type="Gene3D" id="3.40.50.10190">
    <property type="entry name" value="BRCT domain"/>
    <property type="match status" value="1"/>
</dbReference>
<dbReference type="AlphaFoldDB" id="W2RUE6"/>
<feature type="compositionally biased region" description="Basic and acidic residues" evidence="1">
    <location>
        <begin position="77"/>
        <end position="86"/>
    </location>
</feature>
<feature type="compositionally biased region" description="Pro residues" evidence="1">
    <location>
        <begin position="1"/>
        <end position="12"/>
    </location>
</feature>
<dbReference type="InterPro" id="IPR036420">
    <property type="entry name" value="BRCT_dom_sf"/>
</dbReference>
<evidence type="ECO:0000259" key="2">
    <source>
        <dbReference type="PROSITE" id="PS50172"/>
    </source>
</evidence>
<dbReference type="RefSeq" id="XP_008716989.1">
    <property type="nucleotide sequence ID" value="XM_008718767.1"/>
</dbReference>
<proteinExistence type="predicted"/>
<dbReference type="GO" id="GO:0003887">
    <property type="term" value="F:DNA-directed DNA polymerase activity"/>
    <property type="evidence" value="ECO:0007669"/>
    <property type="project" value="TreeGrafter"/>
</dbReference>
<feature type="domain" description="BRCT" evidence="2">
    <location>
        <begin position="165"/>
        <end position="265"/>
    </location>
</feature>
<gene>
    <name evidence="3" type="ORF">HMPREF1541_04422</name>
</gene>
<dbReference type="Proteomes" id="UP000030752">
    <property type="component" value="Unassembled WGS sequence"/>
</dbReference>
<dbReference type="SMART" id="SM00292">
    <property type="entry name" value="BRCT"/>
    <property type="match status" value="1"/>
</dbReference>
<dbReference type="HOGENOM" id="CLU_054245_0_0_1"/>
<dbReference type="InParanoid" id="W2RUE6"/>
<dbReference type="PANTHER" id="PTHR45990:SF1">
    <property type="entry name" value="DNA REPAIR PROTEIN REV1"/>
    <property type="match status" value="1"/>
</dbReference>
<dbReference type="GO" id="GO:0017125">
    <property type="term" value="F:deoxycytidyl transferase activity"/>
    <property type="evidence" value="ECO:0007669"/>
    <property type="project" value="TreeGrafter"/>
</dbReference>
<dbReference type="VEuPathDB" id="FungiDB:HMPREF1541_04422"/>
<dbReference type="eggNOG" id="ENOG502SKU0">
    <property type="taxonomic scope" value="Eukaryota"/>
</dbReference>
<sequence length="287" mass="31109">MPAHNPPIPKAPQPTKVFFDPYNSSSTGHQRAENRLSGSTSWRDSRTYKLKHQFSDATGRGGTQHLSDLVGAGSENFGKDGRKENGDWEQGAPGLREYGWQDIRGLLGGGKKRKSPTLETVVPPYKRRKSNSDATTLPFSSAQPRTSKSGSDIDEYSQKSTPAEQKPQIFASLSLYLNGSTAPLISDHRLKQLFSQHGGTTSLSLARRSVTHVVIGEDCGGGLAGTKIQKEVQNVRGKGVKFVTAQWVLDSVERGKRQAEGKYVPKNLRGKVGGSGQGSVAGMFQKK</sequence>
<dbReference type="GO" id="GO:0005634">
    <property type="term" value="C:nucleus"/>
    <property type="evidence" value="ECO:0007669"/>
    <property type="project" value="TreeGrafter"/>
</dbReference>
<dbReference type="SUPFAM" id="SSF52113">
    <property type="entry name" value="BRCT domain"/>
    <property type="match status" value="1"/>
</dbReference>
<dbReference type="GO" id="GO:0070987">
    <property type="term" value="P:error-free translesion synthesis"/>
    <property type="evidence" value="ECO:0007669"/>
    <property type="project" value="TreeGrafter"/>
</dbReference>
<dbReference type="GO" id="GO:0042276">
    <property type="term" value="P:error-prone translesion synthesis"/>
    <property type="evidence" value="ECO:0007669"/>
    <property type="project" value="TreeGrafter"/>
</dbReference>
<accession>W2RUE6</accession>
<dbReference type="EMBL" id="KB822720">
    <property type="protein sequence ID" value="ETN40146.1"/>
    <property type="molecule type" value="Genomic_DNA"/>
</dbReference>
<feature type="region of interest" description="Disordered" evidence="1">
    <location>
        <begin position="1"/>
        <end position="95"/>
    </location>
</feature>
<dbReference type="PANTHER" id="PTHR45990">
    <property type="entry name" value="DNA REPAIR PROTEIN REV1"/>
    <property type="match status" value="1"/>
</dbReference>
<keyword evidence="4" id="KW-1185">Reference proteome</keyword>
<feature type="compositionally biased region" description="Polar residues" evidence="1">
    <location>
        <begin position="132"/>
        <end position="150"/>
    </location>
</feature>
<name>W2RUE6_CYPE1</name>
<reference evidence="3 4" key="1">
    <citation type="submission" date="2013-03" db="EMBL/GenBank/DDBJ databases">
        <title>The Genome Sequence of Phialophora europaea CBS 101466.</title>
        <authorList>
            <consortium name="The Broad Institute Genomics Platform"/>
            <person name="Cuomo C."/>
            <person name="de Hoog S."/>
            <person name="Gorbushina A."/>
            <person name="Walker B."/>
            <person name="Young S.K."/>
            <person name="Zeng Q."/>
            <person name="Gargeya S."/>
            <person name="Fitzgerald M."/>
            <person name="Haas B."/>
            <person name="Abouelleil A."/>
            <person name="Allen A.W."/>
            <person name="Alvarado L."/>
            <person name="Arachchi H.M."/>
            <person name="Berlin A.M."/>
            <person name="Chapman S.B."/>
            <person name="Gainer-Dewar J."/>
            <person name="Goldberg J."/>
            <person name="Griggs A."/>
            <person name="Gujja S."/>
            <person name="Hansen M."/>
            <person name="Howarth C."/>
            <person name="Imamovic A."/>
            <person name="Ireland A."/>
            <person name="Larimer J."/>
            <person name="McCowan C."/>
            <person name="Murphy C."/>
            <person name="Pearson M."/>
            <person name="Poon T.W."/>
            <person name="Priest M."/>
            <person name="Roberts A."/>
            <person name="Saif S."/>
            <person name="Shea T."/>
            <person name="Sisk P."/>
            <person name="Sykes S."/>
            <person name="Wortman J."/>
            <person name="Nusbaum C."/>
            <person name="Birren B."/>
        </authorList>
    </citation>
    <scope>NUCLEOTIDE SEQUENCE [LARGE SCALE GENOMIC DNA]</scope>
    <source>
        <strain evidence="3 4">CBS 101466</strain>
    </source>
</reference>
<dbReference type="GeneID" id="19971761"/>
<organism evidence="3 4">
    <name type="scientific">Cyphellophora europaea (strain CBS 101466)</name>
    <name type="common">Phialophora europaea</name>
    <dbReference type="NCBI Taxonomy" id="1220924"/>
    <lineage>
        <taxon>Eukaryota</taxon>
        <taxon>Fungi</taxon>
        <taxon>Dikarya</taxon>
        <taxon>Ascomycota</taxon>
        <taxon>Pezizomycotina</taxon>
        <taxon>Eurotiomycetes</taxon>
        <taxon>Chaetothyriomycetidae</taxon>
        <taxon>Chaetothyriales</taxon>
        <taxon>Cyphellophoraceae</taxon>
        <taxon>Cyphellophora</taxon>
    </lineage>
</organism>
<dbReference type="Pfam" id="PF16589">
    <property type="entry name" value="BRCT_2"/>
    <property type="match status" value="1"/>
</dbReference>
<feature type="region of interest" description="Disordered" evidence="1">
    <location>
        <begin position="107"/>
        <end position="164"/>
    </location>
</feature>
<evidence type="ECO:0000313" key="4">
    <source>
        <dbReference type="Proteomes" id="UP000030752"/>
    </source>
</evidence>
<evidence type="ECO:0000313" key="3">
    <source>
        <dbReference type="EMBL" id="ETN40146.1"/>
    </source>
</evidence>
<protein>
    <recommendedName>
        <fullName evidence="2">BRCT domain-containing protein</fullName>
    </recommendedName>
</protein>
<feature type="region of interest" description="Disordered" evidence="1">
    <location>
        <begin position="268"/>
        <end position="287"/>
    </location>
</feature>
<dbReference type="OrthoDB" id="427711at2759"/>
<dbReference type="InterPro" id="IPR001357">
    <property type="entry name" value="BRCT_dom"/>
</dbReference>